<feature type="domain" description="L,D-TPase catalytic" evidence="9">
    <location>
        <begin position="50"/>
        <end position="181"/>
    </location>
</feature>
<dbReference type="GO" id="GO:0016740">
    <property type="term" value="F:transferase activity"/>
    <property type="evidence" value="ECO:0007669"/>
    <property type="project" value="UniProtKB-KW"/>
</dbReference>
<feature type="active site" description="Proton donor/acceptor" evidence="7">
    <location>
        <position position="144"/>
    </location>
</feature>
<feature type="chain" id="PRO_5037754476" evidence="8">
    <location>
        <begin position="20"/>
        <end position="225"/>
    </location>
</feature>
<evidence type="ECO:0000256" key="5">
    <source>
        <dbReference type="ARBA" id="ARBA00022984"/>
    </source>
</evidence>
<keyword evidence="5 7" id="KW-0573">Peptidoglycan synthesis</keyword>
<evidence type="ECO:0000256" key="2">
    <source>
        <dbReference type="ARBA" id="ARBA00005992"/>
    </source>
</evidence>
<evidence type="ECO:0000313" key="11">
    <source>
        <dbReference type="Proteomes" id="UP000676169"/>
    </source>
</evidence>
<dbReference type="GO" id="GO:0071555">
    <property type="term" value="P:cell wall organization"/>
    <property type="evidence" value="ECO:0007669"/>
    <property type="project" value="UniProtKB-UniRule"/>
</dbReference>
<comment type="similarity">
    <text evidence="2">Belongs to the YkuD family.</text>
</comment>
<dbReference type="Gene3D" id="2.40.440.10">
    <property type="entry name" value="L,D-transpeptidase catalytic domain-like"/>
    <property type="match status" value="1"/>
</dbReference>
<dbReference type="SUPFAM" id="SSF141523">
    <property type="entry name" value="L,D-transpeptidase catalytic domain-like"/>
    <property type="match status" value="1"/>
</dbReference>
<keyword evidence="8" id="KW-0732">Signal</keyword>
<dbReference type="CDD" id="cd16913">
    <property type="entry name" value="YkuD_like"/>
    <property type="match status" value="1"/>
</dbReference>
<evidence type="ECO:0000256" key="3">
    <source>
        <dbReference type="ARBA" id="ARBA00022679"/>
    </source>
</evidence>
<evidence type="ECO:0000256" key="1">
    <source>
        <dbReference type="ARBA" id="ARBA00004752"/>
    </source>
</evidence>
<dbReference type="AlphaFoldDB" id="A0A975J0H0"/>
<dbReference type="GO" id="GO:0008360">
    <property type="term" value="P:regulation of cell shape"/>
    <property type="evidence" value="ECO:0007669"/>
    <property type="project" value="UniProtKB-UniRule"/>
</dbReference>
<sequence>MKALRMLALAGLASSMALFTSCSTTTGGSGLAAYHAYDRPTKLPKNPSAVRVKVSLSKQVAYVMEGNDPLLVMPVSVGAPGTSTPSGSFTIYNKEQFHRANTHGYAYSGNQVKQTFLAKKPAGWSFKGTPMPYWCEFKANYGFHTGWLKHHPCTHGCIRMHENLAPKFFRLVKVGTPVNISYSQPEDSTLGNISLPPDSGPLPDYAGSMYTGDGYFSQHKKPVYN</sequence>
<evidence type="ECO:0000256" key="4">
    <source>
        <dbReference type="ARBA" id="ARBA00022960"/>
    </source>
</evidence>
<dbReference type="GO" id="GO:0005576">
    <property type="term" value="C:extracellular region"/>
    <property type="evidence" value="ECO:0007669"/>
    <property type="project" value="TreeGrafter"/>
</dbReference>
<accession>A0A975J0H0</accession>
<name>A0A975J0H0_9BACT</name>
<keyword evidence="3" id="KW-0808">Transferase</keyword>
<dbReference type="PANTHER" id="PTHR30582">
    <property type="entry name" value="L,D-TRANSPEPTIDASE"/>
    <property type="match status" value="1"/>
</dbReference>
<evidence type="ECO:0000256" key="7">
    <source>
        <dbReference type="PROSITE-ProRule" id="PRU01373"/>
    </source>
</evidence>
<evidence type="ECO:0000313" key="10">
    <source>
        <dbReference type="EMBL" id="QUE51755.1"/>
    </source>
</evidence>
<evidence type="ECO:0000256" key="8">
    <source>
        <dbReference type="SAM" id="SignalP"/>
    </source>
</evidence>
<evidence type="ECO:0000256" key="6">
    <source>
        <dbReference type="ARBA" id="ARBA00023316"/>
    </source>
</evidence>
<dbReference type="RefSeq" id="WP_211631894.1">
    <property type="nucleotide sequence ID" value="NZ_CP073100.1"/>
</dbReference>
<dbReference type="Pfam" id="PF03734">
    <property type="entry name" value="YkuD"/>
    <property type="match status" value="1"/>
</dbReference>
<evidence type="ECO:0000259" key="9">
    <source>
        <dbReference type="PROSITE" id="PS52029"/>
    </source>
</evidence>
<dbReference type="Proteomes" id="UP000676169">
    <property type="component" value="Chromosome"/>
</dbReference>
<feature type="active site" description="Nucleophile" evidence="7">
    <location>
        <position position="157"/>
    </location>
</feature>
<dbReference type="PANTHER" id="PTHR30582:SF2">
    <property type="entry name" value="L,D-TRANSPEPTIDASE YCIB-RELATED"/>
    <property type="match status" value="1"/>
</dbReference>
<keyword evidence="4 7" id="KW-0133">Cell shape</keyword>
<feature type="signal peptide" evidence="8">
    <location>
        <begin position="1"/>
        <end position="19"/>
    </location>
</feature>
<protein>
    <submittedName>
        <fullName evidence="10">L,D-transpeptidase</fullName>
    </submittedName>
</protein>
<reference evidence="10" key="1">
    <citation type="submission" date="2021-04" db="EMBL/GenBank/DDBJ databases">
        <title>Luteolibacter sp. 32A isolated from the skin of an Anderson's salamander (Ambystoma andersonii).</title>
        <authorList>
            <person name="Spergser J."/>
            <person name="Busse H.-J."/>
        </authorList>
    </citation>
    <scope>NUCLEOTIDE SEQUENCE</scope>
    <source>
        <strain evidence="10">32A</strain>
    </source>
</reference>
<keyword evidence="6 7" id="KW-0961">Cell wall biogenesis/degradation</keyword>
<dbReference type="PROSITE" id="PS51257">
    <property type="entry name" value="PROKAR_LIPOPROTEIN"/>
    <property type="match status" value="1"/>
</dbReference>
<dbReference type="InterPro" id="IPR005490">
    <property type="entry name" value="LD_TPept_cat_dom"/>
</dbReference>
<dbReference type="KEGG" id="lamb:KBB96_02430"/>
<organism evidence="10 11">
    <name type="scientific">Luteolibacter ambystomatis</name>
    <dbReference type="NCBI Taxonomy" id="2824561"/>
    <lineage>
        <taxon>Bacteria</taxon>
        <taxon>Pseudomonadati</taxon>
        <taxon>Verrucomicrobiota</taxon>
        <taxon>Verrucomicrobiia</taxon>
        <taxon>Verrucomicrobiales</taxon>
        <taxon>Verrucomicrobiaceae</taxon>
        <taxon>Luteolibacter</taxon>
    </lineage>
</organism>
<keyword evidence="11" id="KW-1185">Reference proteome</keyword>
<dbReference type="GO" id="GO:0018104">
    <property type="term" value="P:peptidoglycan-protein cross-linking"/>
    <property type="evidence" value="ECO:0007669"/>
    <property type="project" value="TreeGrafter"/>
</dbReference>
<comment type="pathway">
    <text evidence="1 7">Cell wall biogenesis; peptidoglycan biosynthesis.</text>
</comment>
<dbReference type="GO" id="GO:0071972">
    <property type="term" value="F:peptidoglycan L,D-transpeptidase activity"/>
    <property type="evidence" value="ECO:0007669"/>
    <property type="project" value="TreeGrafter"/>
</dbReference>
<proteinExistence type="inferred from homology"/>
<gene>
    <name evidence="10" type="ORF">KBB96_02430</name>
</gene>
<dbReference type="InterPro" id="IPR038063">
    <property type="entry name" value="Transpep_catalytic_dom"/>
</dbReference>
<dbReference type="InterPro" id="IPR050979">
    <property type="entry name" value="LD-transpeptidase"/>
</dbReference>
<dbReference type="PROSITE" id="PS52029">
    <property type="entry name" value="LD_TPASE"/>
    <property type="match status" value="1"/>
</dbReference>
<dbReference type="EMBL" id="CP073100">
    <property type="protein sequence ID" value="QUE51755.1"/>
    <property type="molecule type" value="Genomic_DNA"/>
</dbReference>